<keyword evidence="1" id="KW-0175">Coiled coil</keyword>
<dbReference type="EMBL" id="MN738852">
    <property type="protein sequence ID" value="QHT28135.1"/>
    <property type="molecule type" value="Genomic_DNA"/>
</dbReference>
<protein>
    <submittedName>
        <fullName evidence="3">Uncharacterized protein</fullName>
    </submittedName>
</protein>
<feature type="compositionally biased region" description="Low complexity" evidence="2">
    <location>
        <begin position="1"/>
        <end position="19"/>
    </location>
</feature>
<feature type="region of interest" description="Disordered" evidence="2">
    <location>
        <begin position="389"/>
        <end position="445"/>
    </location>
</feature>
<feature type="compositionally biased region" description="Polar residues" evidence="2">
    <location>
        <begin position="389"/>
        <end position="416"/>
    </location>
</feature>
<feature type="region of interest" description="Disordered" evidence="2">
    <location>
        <begin position="1"/>
        <end position="26"/>
    </location>
</feature>
<feature type="compositionally biased region" description="Acidic residues" evidence="2">
    <location>
        <begin position="435"/>
        <end position="445"/>
    </location>
</feature>
<evidence type="ECO:0000313" key="3">
    <source>
        <dbReference type="EMBL" id="QHT28135.1"/>
    </source>
</evidence>
<evidence type="ECO:0000256" key="2">
    <source>
        <dbReference type="SAM" id="MobiDB-lite"/>
    </source>
</evidence>
<sequence length="445" mass="50877">MSSRSNSSARNRRAGPSSNIQDTLTNNQNIGYTNISSMQQNTSSVNNDIEKQEHKLLSITQAFMLINGKIRNLETQLDGMNKIIETHNVTKNISSNDNSITPQVPNYEEMSDVSEFKQNMGDDFYEQDSKMSNQAQDDSDQNMNMVEPSLINVMNDNHLNNDFDNKVMFDEVKSREVAQDVTNNALQNYDEKISELDSKGSKLEVEYNKLNTKTSEISNKLNSIEQLIQNIEKINVQLPVFMESVESRFENLKLTNSSNESLVRDTMEKVDANLNKYNDKLENVKGTMSNMQEYAVSLHNLVINRFDKLVEEKYIPKHLDQNVDVENNIEDAGKKVLFDMKKNETTEIENCLENKGKGDFNINEYEEPNNTETLESSIERDLVETMNSETLESSNNFQEVETMNSETLESSNNFQEAGSKKKRKKNKNTMKLEVDSEEQESSVSA</sequence>
<feature type="coiled-coil region" evidence="1">
    <location>
        <begin position="186"/>
        <end position="237"/>
    </location>
</feature>
<accession>A0A6C0ELB6</accession>
<dbReference type="AlphaFoldDB" id="A0A6C0ELB6"/>
<feature type="coiled-coil region" evidence="1">
    <location>
        <begin position="267"/>
        <end position="294"/>
    </location>
</feature>
<name>A0A6C0ELB6_9ZZZZ</name>
<organism evidence="3">
    <name type="scientific">viral metagenome</name>
    <dbReference type="NCBI Taxonomy" id="1070528"/>
    <lineage>
        <taxon>unclassified sequences</taxon>
        <taxon>metagenomes</taxon>
        <taxon>organismal metagenomes</taxon>
    </lineage>
</organism>
<feature type="region of interest" description="Disordered" evidence="2">
    <location>
        <begin position="355"/>
        <end position="374"/>
    </location>
</feature>
<evidence type="ECO:0000256" key="1">
    <source>
        <dbReference type="SAM" id="Coils"/>
    </source>
</evidence>
<proteinExistence type="predicted"/>
<reference evidence="3" key="1">
    <citation type="journal article" date="2020" name="Nature">
        <title>Giant virus diversity and host interactions through global metagenomics.</title>
        <authorList>
            <person name="Schulz F."/>
            <person name="Roux S."/>
            <person name="Paez-Espino D."/>
            <person name="Jungbluth S."/>
            <person name="Walsh D.A."/>
            <person name="Denef V.J."/>
            <person name="McMahon K.D."/>
            <person name="Konstantinidis K.T."/>
            <person name="Eloe-Fadrosh E.A."/>
            <person name="Kyrpides N.C."/>
            <person name="Woyke T."/>
        </authorList>
    </citation>
    <scope>NUCLEOTIDE SEQUENCE</scope>
    <source>
        <strain evidence="3">GVMAG-M-3300001348-25</strain>
    </source>
</reference>